<reference evidence="1" key="3">
    <citation type="submission" date="2015-04" db="UniProtKB">
        <authorList>
            <consortium name="EnsemblPlants"/>
        </authorList>
    </citation>
    <scope>IDENTIFICATION</scope>
</reference>
<accession>A0A0D9UWU9</accession>
<dbReference type="HOGENOM" id="CLU_2253983_0_0_1"/>
<organism evidence="1 2">
    <name type="scientific">Leersia perrieri</name>
    <dbReference type="NCBI Taxonomy" id="77586"/>
    <lineage>
        <taxon>Eukaryota</taxon>
        <taxon>Viridiplantae</taxon>
        <taxon>Streptophyta</taxon>
        <taxon>Embryophyta</taxon>
        <taxon>Tracheophyta</taxon>
        <taxon>Spermatophyta</taxon>
        <taxon>Magnoliopsida</taxon>
        <taxon>Liliopsida</taxon>
        <taxon>Poales</taxon>
        <taxon>Poaceae</taxon>
        <taxon>BOP clade</taxon>
        <taxon>Oryzoideae</taxon>
        <taxon>Oryzeae</taxon>
        <taxon>Oryzinae</taxon>
        <taxon>Leersia</taxon>
    </lineage>
</organism>
<evidence type="ECO:0000313" key="1">
    <source>
        <dbReference type="EnsemblPlants" id="LPERR01G03080.1"/>
    </source>
</evidence>
<name>A0A0D9UWU9_9ORYZ</name>
<reference evidence="2" key="2">
    <citation type="submission" date="2013-12" db="EMBL/GenBank/DDBJ databases">
        <authorList>
            <person name="Yu Y."/>
            <person name="Lee S."/>
            <person name="de Baynast K."/>
            <person name="Wissotski M."/>
            <person name="Liu L."/>
            <person name="Talag J."/>
            <person name="Goicoechea J."/>
            <person name="Angelova A."/>
            <person name="Jetty R."/>
            <person name="Kudrna D."/>
            <person name="Golser W."/>
            <person name="Rivera L."/>
            <person name="Zhang J."/>
            <person name="Wing R."/>
        </authorList>
    </citation>
    <scope>NUCLEOTIDE SEQUENCE</scope>
</reference>
<dbReference type="Gramene" id="LPERR01G03080.1">
    <property type="protein sequence ID" value="LPERR01G03080.1"/>
    <property type="gene ID" value="LPERR01G03080"/>
</dbReference>
<keyword evidence="2" id="KW-1185">Reference proteome</keyword>
<dbReference type="Proteomes" id="UP000032180">
    <property type="component" value="Chromosome 1"/>
</dbReference>
<sequence length="104" mass="12058">MTQYTEISAFDLMDFTHNKPFNILNSICVLNDSLKSVDNAEKRSHIGKFEFVDEHRSPFILMLESNKPASWTSRLFHLHQSVYIVRTTSDSTVDHERGKEKKLG</sequence>
<reference evidence="1 2" key="1">
    <citation type="submission" date="2012-08" db="EMBL/GenBank/DDBJ databases">
        <title>Oryza genome evolution.</title>
        <authorList>
            <person name="Wing R.A."/>
        </authorList>
    </citation>
    <scope>NUCLEOTIDE SEQUENCE</scope>
</reference>
<dbReference type="EnsemblPlants" id="LPERR01G03080.1">
    <property type="protein sequence ID" value="LPERR01G03080.1"/>
    <property type="gene ID" value="LPERR01G03080"/>
</dbReference>
<dbReference type="STRING" id="77586.A0A0D9UWU9"/>
<dbReference type="AlphaFoldDB" id="A0A0D9UWU9"/>
<evidence type="ECO:0000313" key="2">
    <source>
        <dbReference type="Proteomes" id="UP000032180"/>
    </source>
</evidence>
<protein>
    <submittedName>
        <fullName evidence="1">Uncharacterized protein</fullName>
    </submittedName>
</protein>
<proteinExistence type="predicted"/>